<evidence type="ECO:0000256" key="5">
    <source>
        <dbReference type="ARBA" id="ARBA00022840"/>
    </source>
</evidence>
<proteinExistence type="inferred from homology"/>
<dbReference type="PROSITE" id="PS00584">
    <property type="entry name" value="PFKB_KINASES_2"/>
    <property type="match status" value="1"/>
</dbReference>
<reference evidence="10" key="1">
    <citation type="journal article" date="2019" name="Int. J. Syst. Evol. Microbiol.">
        <title>The Global Catalogue of Microorganisms (GCM) 10K type strain sequencing project: providing services to taxonomists for standard genome sequencing and annotation.</title>
        <authorList>
            <consortium name="The Broad Institute Genomics Platform"/>
            <consortium name="The Broad Institute Genome Sequencing Center for Infectious Disease"/>
            <person name="Wu L."/>
            <person name="Ma J."/>
        </authorList>
    </citation>
    <scope>NUCLEOTIDE SEQUENCE [LARGE SCALE GENOMIC DNA]</scope>
    <source>
        <strain evidence="10">CCUG 59129</strain>
    </source>
</reference>
<comment type="caution">
    <text evidence="9">The sequence shown here is derived from an EMBL/GenBank/DDBJ whole genome shotgun (WGS) entry which is preliminary data.</text>
</comment>
<evidence type="ECO:0000256" key="1">
    <source>
        <dbReference type="ARBA" id="ARBA00010688"/>
    </source>
</evidence>
<dbReference type="Proteomes" id="UP001596989">
    <property type="component" value="Unassembled WGS sequence"/>
</dbReference>
<dbReference type="Gene3D" id="3.40.1190.20">
    <property type="match status" value="2"/>
</dbReference>
<evidence type="ECO:0000256" key="6">
    <source>
        <dbReference type="RuleBase" id="RU003704"/>
    </source>
</evidence>
<evidence type="ECO:0000256" key="3">
    <source>
        <dbReference type="ARBA" id="ARBA00022741"/>
    </source>
</evidence>
<accession>A0ABW3HNZ7</accession>
<dbReference type="InterPro" id="IPR050306">
    <property type="entry name" value="PfkB_Carbo_kinase"/>
</dbReference>
<dbReference type="GO" id="GO:0016301">
    <property type="term" value="F:kinase activity"/>
    <property type="evidence" value="ECO:0007669"/>
    <property type="project" value="UniProtKB-KW"/>
</dbReference>
<gene>
    <name evidence="9" type="ORF">ACFQ2I_07565</name>
</gene>
<keyword evidence="5" id="KW-0067">ATP-binding</keyword>
<organism evidence="9 10">
    <name type="scientific">Paenibacillus chungangensis</name>
    <dbReference type="NCBI Taxonomy" id="696535"/>
    <lineage>
        <taxon>Bacteria</taxon>
        <taxon>Bacillati</taxon>
        <taxon>Bacillota</taxon>
        <taxon>Bacilli</taxon>
        <taxon>Bacillales</taxon>
        <taxon>Paenibacillaceae</taxon>
        <taxon>Paenibacillus</taxon>
    </lineage>
</organism>
<feature type="domain" description="Carbohydrate kinase PfkB" evidence="8">
    <location>
        <begin position="247"/>
        <end position="366"/>
    </location>
</feature>
<evidence type="ECO:0000313" key="9">
    <source>
        <dbReference type="EMBL" id="MFD0959244.1"/>
    </source>
</evidence>
<dbReference type="PANTHER" id="PTHR43085">
    <property type="entry name" value="HEXOKINASE FAMILY MEMBER"/>
    <property type="match status" value="1"/>
</dbReference>
<dbReference type="InterPro" id="IPR002173">
    <property type="entry name" value="Carboh/pur_kinase_PfkB_CS"/>
</dbReference>
<name>A0ABW3HNZ7_9BACL</name>
<protein>
    <submittedName>
        <fullName evidence="9">Carbohydrate kinase</fullName>
        <ecNumber evidence="9">2.7.1.-</ecNumber>
    </submittedName>
</protein>
<feature type="domain" description="Carbohydrate kinase PfkB" evidence="8">
    <location>
        <begin position="2"/>
        <end position="243"/>
    </location>
</feature>
<dbReference type="PRINTS" id="PR00990">
    <property type="entry name" value="RIBOKINASE"/>
</dbReference>
<evidence type="ECO:0000259" key="8">
    <source>
        <dbReference type="Pfam" id="PF00294"/>
    </source>
</evidence>
<keyword evidence="2 6" id="KW-0808">Transferase</keyword>
<evidence type="ECO:0000313" key="10">
    <source>
        <dbReference type="Proteomes" id="UP001596989"/>
    </source>
</evidence>
<dbReference type="PANTHER" id="PTHR43085:SF1">
    <property type="entry name" value="PSEUDOURIDINE KINASE-RELATED"/>
    <property type="match status" value="1"/>
</dbReference>
<sequence>MDVVALGELLIDFTPHGVSDQGQPLFERNPGGAPANVLAALAKLGRKTAFIGAVGNDDFGRYLAETLDKSGIDTSGMVFTNEARTTLAFVQLDRTGDRSFTFYRKPGADQLLKSEDVNTVLVQKAKVFHFGSITLTDEPSRSATLETAAIARRHGALISYDPNLRLSLWRDAEHARTAIMEGLQLADVVKLSEEELHFLTGTSELEKGSSLLMEQYGIALLFVTMGADGSYCRAAVGEAGAVSANNAEEASGASHAENDVENHADERVSNHVSGSQWDSEGGTESEIRSKSGVSFHSARHLGYQVEVADTTGSGDAFFGGALYQLLQAGYPHVDMSIEQLTSLLAFANAMGALTATGKGAIPSLPELDRVHELVDSGN</sequence>
<dbReference type="InterPro" id="IPR011611">
    <property type="entry name" value="PfkB_dom"/>
</dbReference>
<dbReference type="InterPro" id="IPR002139">
    <property type="entry name" value="Ribo/fructo_kinase"/>
</dbReference>
<comment type="similarity">
    <text evidence="1 6">Belongs to the carbohydrate kinase PfkB family.</text>
</comment>
<dbReference type="EMBL" id="JBHTJZ010000008">
    <property type="protein sequence ID" value="MFD0959244.1"/>
    <property type="molecule type" value="Genomic_DNA"/>
</dbReference>
<dbReference type="InterPro" id="IPR029056">
    <property type="entry name" value="Ribokinase-like"/>
</dbReference>
<keyword evidence="10" id="KW-1185">Reference proteome</keyword>
<dbReference type="Pfam" id="PF00294">
    <property type="entry name" value="PfkB"/>
    <property type="match status" value="2"/>
</dbReference>
<dbReference type="CDD" id="cd01167">
    <property type="entry name" value="bac_FRK"/>
    <property type="match status" value="1"/>
</dbReference>
<keyword evidence="3" id="KW-0547">Nucleotide-binding</keyword>
<dbReference type="EC" id="2.7.1.-" evidence="9"/>
<dbReference type="SUPFAM" id="SSF53613">
    <property type="entry name" value="Ribokinase-like"/>
    <property type="match status" value="1"/>
</dbReference>
<evidence type="ECO:0000256" key="7">
    <source>
        <dbReference type="SAM" id="MobiDB-lite"/>
    </source>
</evidence>
<evidence type="ECO:0000256" key="4">
    <source>
        <dbReference type="ARBA" id="ARBA00022777"/>
    </source>
</evidence>
<dbReference type="RefSeq" id="WP_377563298.1">
    <property type="nucleotide sequence ID" value="NZ_JBHTJZ010000008.1"/>
</dbReference>
<keyword evidence="4 6" id="KW-0418">Kinase</keyword>
<feature type="region of interest" description="Disordered" evidence="7">
    <location>
        <begin position="266"/>
        <end position="290"/>
    </location>
</feature>
<evidence type="ECO:0000256" key="2">
    <source>
        <dbReference type="ARBA" id="ARBA00022679"/>
    </source>
</evidence>